<dbReference type="PANTHER" id="PTHR31118:SF12">
    <property type="entry name" value="CYCLASE-LIKE PROTEIN 2"/>
    <property type="match status" value="1"/>
</dbReference>
<keyword evidence="1" id="KW-0812">Transmembrane</keyword>
<dbReference type="EMBL" id="CAADFN010000026">
    <property type="protein sequence ID" value="VFK16860.1"/>
    <property type="molecule type" value="Genomic_DNA"/>
</dbReference>
<gene>
    <name evidence="2" type="ORF">BECKLFY1418C_GA0070996_102628</name>
</gene>
<dbReference type="Pfam" id="PF04199">
    <property type="entry name" value="Cyclase"/>
    <property type="match status" value="1"/>
</dbReference>
<reference evidence="2" key="1">
    <citation type="submission" date="2019-02" db="EMBL/GenBank/DDBJ databases">
        <authorList>
            <person name="Gruber-Vodicka R. H."/>
            <person name="Seah K. B. B."/>
        </authorList>
    </citation>
    <scope>NUCLEOTIDE SEQUENCE</scope>
    <source>
        <strain evidence="2">BECK_BY7</strain>
    </source>
</reference>
<dbReference type="InterPro" id="IPR007325">
    <property type="entry name" value="KFase/CYL"/>
</dbReference>
<protein>
    <submittedName>
        <fullName evidence="2">Kynurenine formamidase</fullName>
    </submittedName>
</protein>
<dbReference type="GO" id="GO:0019441">
    <property type="term" value="P:L-tryptophan catabolic process to kynurenine"/>
    <property type="evidence" value="ECO:0007669"/>
    <property type="project" value="InterPro"/>
</dbReference>
<dbReference type="PANTHER" id="PTHR31118">
    <property type="entry name" value="CYCLASE-LIKE PROTEIN 2"/>
    <property type="match status" value="1"/>
</dbReference>
<keyword evidence="1" id="KW-0472">Membrane</keyword>
<proteinExistence type="predicted"/>
<name>A0A450WIK3_9GAMM</name>
<dbReference type="Gene3D" id="3.50.30.50">
    <property type="entry name" value="Putative cyclase"/>
    <property type="match status" value="1"/>
</dbReference>
<evidence type="ECO:0000313" key="2">
    <source>
        <dbReference type="EMBL" id="VFK16860.1"/>
    </source>
</evidence>
<dbReference type="AlphaFoldDB" id="A0A450WIK3"/>
<organism evidence="2">
    <name type="scientific">Candidatus Kentrum sp. LFY</name>
    <dbReference type="NCBI Taxonomy" id="2126342"/>
    <lineage>
        <taxon>Bacteria</taxon>
        <taxon>Pseudomonadati</taxon>
        <taxon>Pseudomonadota</taxon>
        <taxon>Gammaproteobacteria</taxon>
        <taxon>Candidatus Kentrum</taxon>
    </lineage>
</organism>
<keyword evidence="1" id="KW-1133">Transmembrane helix</keyword>
<evidence type="ECO:0000256" key="1">
    <source>
        <dbReference type="SAM" id="Phobius"/>
    </source>
</evidence>
<dbReference type="InterPro" id="IPR037175">
    <property type="entry name" value="KFase_sf"/>
</dbReference>
<dbReference type="SUPFAM" id="SSF102198">
    <property type="entry name" value="Putative cyclase"/>
    <property type="match status" value="1"/>
</dbReference>
<accession>A0A450WIK3</accession>
<dbReference type="GO" id="GO:0004061">
    <property type="term" value="F:arylformamidase activity"/>
    <property type="evidence" value="ECO:0007669"/>
    <property type="project" value="InterPro"/>
</dbReference>
<sequence length="333" mass="37201">MDFGAIPGHAEFRACRNLRGGSSCDGSPLLMRKTVKGRWNPFRYFRNTIRKSGYFRDMKTSNRYFGFEGVLAGLIAIFSALPSMAFAWNLSDGTWIDLTHEFSEKSVYWPISKTFKKTAVFEGDTDAGYYYTAHDFEAAEHGGTHMDAPIHFCKGRDAVHEVPIEQLIGEAAVIDISAQVERDRDYRFTTQDILHWEKTHGRLPDGAILLIDTGLGKFYPDRKKYMGTDKRGQEGVDELSFPGIHAEAARFLTTERNIEAVGLDTPSTDYGKSRKFPTHVILCEKDIPGFENVANLDKLPAKGAIVFALPMKIEGGSGAPLRIVAFVPNPARH</sequence>
<feature type="transmembrane region" description="Helical" evidence="1">
    <location>
        <begin position="64"/>
        <end position="88"/>
    </location>
</feature>